<reference evidence="2" key="1">
    <citation type="journal article" date="2008" name="Nat. Genet.">
        <title>The Pristionchus pacificus genome provides a unique perspective on nematode lifestyle and parasitism.</title>
        <authorList>
            <person name="Dieterich C."/>
            <person name="Clifton S.W."/>
            <person name="Schuster L.N."/>
            <person name="Chinwalla A."/>
            <person name="Delehaunty K."/>
            <person name="Dinkelacker I."/>
            <person name="Fulton L."/>
            <person name="Fulton R."/>
            <person name="Godfrey J."/>
            <person name="Minx P."/>
            <person name="Mitreva M."/>
            <person name="Roeseler W."/>
            <person name="Tian H."/>
            <person name="Witte H."/>
            <person name="Yang S.P."/>
            <person name="Wilson R.K."/>
            <person name="Sommer R.J."/>
        </authorList>
    </citation>
    <scope>NUCLEOTIDE SEQUENCE [LARGE SCALE GENOMIC DNA]</scope>
    <source>
        <strain evidence="2">PS312</strain>
    </source>
</reference>
<accession>A0A8R1UWF8</accession>
<evidence type="ECO:0000313" key="2">
    <source>
        <dbReference type="Proteomes" id="UP000005239"/>
    </source>
</evidence>
<dbReference type="Proteomes" id="UP000005239">
    <property type="component" value="Unassembled WGS sequence"/>
</dbReference>
<reference evidence="1" key="2">
    <citation type="submission" date="2022-06" db="UniProtKB">
        <authorList>
            <consortium name="EnsemblMetazoa"/>
        </authorList>
    </citation>
    <scope>IDENTIFICATION</scope>
    <source>
        <strain evidence="1">PS312</strain>
    </source>
</reference>
<accession>A0A2A6C0B6</accession>
<evidence type="ECO:0000313" key="1">
    <source>
        <dbReference type="EnsemblMetazoa" id="PPA41973.1"/>
    </source>
</evidence>
<keyword evidence="2" id="KW-1185">Reference proteome</keyword>
<name>A0A2A6C0B6_PRIPA</name>
<dbReference type="EnsemblMetazoa" id="PPA41973.1">
    <property type="protein sequence ID" value="PPA41973.1"/>
    <property type="gene ID" value="WBGene00280342"/>
</dbReference>
<gene>
    <name evidence="1" type="primary">WBGene00280342</name>
</gene>
<protein>
    <submittedName>
        <fullName evidence="1">Uncharacterized protein</fullName>
    </submittedName>
</protein>
<sequence>MRLVTSIPLVQMKNTEAVPTEGKGAHVTVDLEDVTVDLEDVTVDLEDVTVDLEFSHQMTPYEIISGSSLLVCCRFRQLSANSNHCLSFRTARAATESQNLGKKINIKKNLRRIEFLAQTSTTAIMAYLLALSAANIGSFPPPPDIMLVADVEAPGYARLDPAGGKQPTAAISPGCDSLLRVHRATPGCDSAIRVLRALPVADRVGIVPRETAWPHPIFFSARPRPHDPSARDSQ</sequence>
<organism evidence="1 2">
    <name type="scientific">Pristionchus pacificus</name>
    <name type="common">Parasitic nematode worm</name>
    <dbReference type="NCBI Taxonomy" id="54126"/>
    <lineage>
        <taxon>Eukaryota</taxon>
        <taxon>Metazoa</taxon>
        <taxon>Ecdysozoa</taxon>
        <taxon>Nematoda</taxon>
        <taxon>Chromadorea</taxon>
        <taxon>Rhabditida</taxon>
        <taxon>Rhabditina</taxon>
        <taxon>Diplogasteromorpha</taxon>
        <taxon>Diplogasteroidea</taxon>
        <taxon>Neodiplogasteridae</taxon>
        <taxon>Pristionchus</taxon>
    </lineage>
</organism>
<proteinExistence type="predicted"/>
<dbReference type="AlphaFoldDB" id="A0A2A6C0B6"/>